<reference evidence="3" key="1">
    <citation type="journal article" date="2019" name="Int. J. Syst. Evol. Microbiol.">
        <title>The Global Catalogue of Microorganisms (GCM) 10K type strain sequencing project: providing services to taxonomists for standard genome sequencing and annotation.</title>
        <authorList>
            <consortium name="The Broad Institute Genomics Platform"/>
            <consortium name="The Broad Institute Genome Sequencing Center for Infectious Disease"/>
            <person name="Wu L."/>
            <person name="Ma J."/>
        </authorList>
    </citation>
    <scope>NUCLEOTIDE SEQUENCE [LARGE SCALE GENOMIC DNA]</scope>
    <source>
        <strain evidence="3">NBRC 101365</strain>
    </source>
</reference>
<evidence type="ECO:0000313" key="3">
    <source>
        <dbReference type="Proteomes" id="UP001156882"/>
    </source>
</evidence>
<keyword evidence="1" id="KW-1133">Transmembrane helix</keyword>
<keyword evidence="3" id="KW-1185">Reference proteome</keyword>
<gene>
    <name evidence="2" type="ORF">GCM10007874_69550</name>
</gene>
<accession>A0ABQ6CUZ6</accession>
<keyword evidence="1" id="KW-0812">Transmembrane</keyword>
<proteinExistence type="predicted"/>
<sequence>MAEGRRIGSSMRRIVIIVAVLWLAAYIVPGFPLWAPIAVSIVWVGAAAAVLSIFGVALRVASRD</sequence>
<evidence type="ECO:0008006" key="4">
    <source>
        <dbReference type="Google" id="ProtNLM"/>
    </source>
</evidence>
<feature type="transmembrane region" description="Helical" evidence="1">
    <location>
        <begin position="14"/>
        <end position="35"/>
    </location>
</feature>
<name>A0ABQ6CUZ6_9HYPH</name>
<organism evidence="2 3">
    <name type="scientific">Labrys miyagiensis</name>
    <dbReference type="NCBI Taxonomy" id="346912"/>
    <lineage>
        <taxon>Bacteria</taxon>
        <taxon>Pseudomonadati</taxon>
        <taxon>Pseudomonadota</taxon>
        <taxon>Alphaproteobacteria</taxon>
        <taxon>Hyphomicrobiales</taxon>
        <taxon>Xanthobacteraceae</taxon>
        <taxon>Labrys</taxon>
    </lineage>
</organism>
<keyword evidence="1" id="KW-0472">Membrane</keyword>
<dbReference type="Proteomes" id="UP001156882">
    <property type="component" value="Unassembled WGS sequence"/>
</dbReference>
<dbReference type="EMBL" id="BSPC01000091">
    <property type="protein sequence ID" value="GLS23934.1"/>
    <property type="molecule type" value="Genomic_DNA"/>
</dbReference>
<feature type="transmembrane region" description="Helical" evidence="1">
    <location>
        <begin position="41"/>
        <end position="61"/>
    </location>
</feature>
<evidence type="ECO:0000256" key="1">
    <source>
        <dbReference type="SAM" id="Phobius"/>
    </source>
</evidence>
<comment type="caution">
    <text evidence="2">The sequence shown here is derived from an EMBL/GenBank/DDBJ whole genome shotgun (WGS) entry which is preliminary data.</text>
</comment>
<protein>
    <recommendedName>
        <fullName evidence="4">DUF4175 domain-containing protein</fullName>
    </recommendedName>
</protein>
<evidence type="ECO:0000313" key="2">
    <source>
        <dbReference type="EMBL" id="GLS23934.1"/>
    </source>
</evidence>